<dbReference type="Gene3D" id="1.10.357.10">
    <property type="entry name" value="Tetracycline Repressor, domain 2"/>
    <property type="match status" value="1"/>
</dbReference>
<protein>
    <submittedName>
        <fullName evidence="6">Transcriptional regulator, TetR family</fullName>
    </submittedName>
</protein>
<gene>
    <name evidence="6" type="ORF">G443_003283</name>
</gene>
<evidence type="ECO:0000256" key="2">
    <source>
        <dbReference type="ARBA" id="ARBA00023125"/>
    </source>
</evidence>
<dbReference type="InterPro" id="IPR049445">
    <property type="entry name" value="TetR_SbtR-like_C"/>
</dbReference>
<dbReference type="InterPro" id="IPR009057">
    <property type="entry name" value="Homeodomain-like_sf"/>
</dbReference>
<dbReference type="PANTHER" id="PTHR30055:SF234">
    <property type="entry name" value="HTH-TYPE TRANSCRIPTIONAL REGULATOR BETI"/>
    <property type="match status" value="1"/>
</dbReference>
<dbReference type="SUPFAM" id="SSF48498">
    <property type="entry name" value="Tetracyclin repressor-like, C-terminal domain"/>
    <property type="match status" value="1"/>
</dbReference>
<feature type="domain" description="HTH tetR-type" evidence="5">
    <location>
        <begin position="14"/>
        <end position="73"/>
    </location>
</feature>
<keyword evidence="2 4" id="KW-0238">DNA-binding</keyword>
<organism evidence="6 7">
    <name type="scientific">Actinoalloteichus caeruleus DSM 43889</name>
    <dbReference type="NCBI Taxonomy" id="1120930"/>
    <lineage>
        <taxon>Bacteria</taxon>
        <taxon>Bacillati</taxon>
        <taxon>Actinomycetota</taxon>
        <taxon>Actinomycetes</taxon>
        <taxon>Pseudonocardiales</taxon>
        <taxon>Pseudonocardiaceae</taxon>
        <taxon>Actinoalloteichus</taxon>
        <taxon>Actinoalloteichus cyanogriseus</taxon>
    </lineage>
</organism>
<evidence type="ECO:0000259" key="5">
    <source>
        <dbReference type="PROSITE" id="PS50977"/>
    </source>
</evidence>
<dbReference type="InterPro" id="IPR036271">
    <property type="entry name" value="Tet_transcr_reg_TetR-rel_C_sf"/>
</dbReference>
<feature type="DNA-binding region" description="H-T-H motif" evidence="4">
    <location>
        <begin position="36"/>
        <end position="55"/>
    </location>
</feature>
<proteinExistence type="predicted"/>
<dbReference type="PANTHER" id="PTHR30055">
    <property type="entry name" value="HTH-TYPE TRANSCRIPTIONAL REGULATOR RUTR"/>
    <property type="match status" value="1"/>
</dbReference>
<dbReference type="SUPFAM" id="SSF46689">
    <property type="entry name" value="Homeodomain-like"/>
    <property type="match status" value="1"/>
</dbReference>
<keyword evidence="1" id="KW-0805">Transcription regulation</keyword>
<dbReference type="Proteomes" id="UP000791080">
    <property type="component" value="Unassembled WGS sequence"/>
</dbReference>
<reference evidence="6 7" key="2">
    <citation type="submission" date="2022-06" db="EMBL/GenBank/DDBJ databases">
        <title>Genomic Encyclopedia of Type Strains, Phase I: the one thousand microbial genomes (KMG-I) project.</title>
        <authorList>
            <person name="Kyrpides N."/>
        </authorList>
    </citation>
    <scope>NUCLEOTIDE SEQUENCE [LARGE SCALE GENOMIC DNA]</scope>
    <source>
        <strain evidence="6 7">DSM 43889</strain>
    </source>
</reference>
<keyword evidence="3" id="KW-0804">Transcription</keyword>
<dbReference type="PROSITE" id="PS50977">
    <property type="entry name" value="HTH_TETR_2"/>
    <property type="match status" value="1"/>
</dbReference>
<reference evidence="6 7" key="1">
    <citation type="submission" date="2013-07" db="EMBL/GenBank/DDBJ databases">
        <authorList>
            <consortium name="DOE Joint Genome Institute"/>
            <person name="Reeve W."/>
            <person name="Huntemann M."/>
            <person name="Han J."/>
            <person name="Chen A."/>
            <person name="Kyrpides N."/>
            <person name="Mavromatis K."/>
            <person name="Markowitz V."/>
            <person name="Palaniappan K."/>
            <person name="Ivanova N."/>
            <person name="Schaumberg A."/>
            <person name="Pati A."/>
            <person name="Liolios K."/>
            <person name="Nordberg H.P."/>
            <person name="Cantor M.N."/>
            <person name="Hua S.X."/>
            <person name="Woyke T."/>
        </authorList>
    </citation>
    <scope>NUCLEOTIDE SEQUENCE [LARGE SCALE GENOMIC DNA]</scope>
    <source>
        <strain evidence="6 7">DSM 43889</strain>
    </source>
</reference>
<dbReference type="Pfam" id="PF21597">
    <property type="entry name" value="TetR_C_43"/>
    <property type="match status" value="1"/>
</dbReference>
<keyword evidence="7" id="KW-1185">Reference proteome</keyword>
<evidence type="ECO:0000313" key="7">
    <source>
        <dbReference type="Proteomes" id="UP000791080"/>
    </source>
</evidence>
<dbReference type="Pfam" id="PF00440">
    <property type="entry name" value="TetR_N"/>
    <property type="match status" value="1"/>
</dbReference>
<sequence length="195" mass="21048">MAESRNGPLRADARRNRAAIVAQARAAVEELGSEVPLERIAKDARVTARTLFRHFPTKEDLLTAVLEDYFSERVEPVLRRAAADDDPRRALATALAESTAVFVEHPRILELVGGGRAAAIASRYLRPLDEVLTRARQAGVVRADLTPEDFPCLVTMLVASADHVGRGWSRYLALVLDGLSPEAASAPLPPAPAPA</sequence>
<dbReference type="PRINTS" id="PR00455">
    <property type="entry name" value="HTHTETR"/>
</dbReference>
<dbReference type="InterPro" id="IPR001647">
    <property type="entry name" value="HTH_TetR"/>
</dbReference>
<comment type="caution">
    <text evidence="6">The sequence shown here is derived from an EMBL/GenBank/DDBJ whole genome shotgun (WGS) entry which is preliminary data.</text>
</comment>
<evidence type="ECO:0000256" key="3">
    <source>
        <dbReference type="ARBA" id="ARBA00023163"/>
    </source>
</evidence>
<dbReference type="RefSeq" id="WP_026417882.1">
    <property type="nucleotide sequence ID" value="NZ_AUBJ02000001.1"/>
</dbReference>
<dbReference type="InterPro" id="IPR050109">
    <property type="entry name" value="HTH-type_TetR-like_transc_reg"/>
</dbReference>
<dbReference type="EMBL" id="AUBJ02000001">
    <property type="protein sequence ID" value="MCP2333013.1"/>
    <property type="molecule type" value="Genomic_DNA"/>
</dbReference>
<evidence type="ECO:0000256" key="1">
    <source>
        <dbReference type="ARBA" id="ARBA00023015"/>
    </source>
</evidence>
<evidence type="ECO:0000256" key="4">
    <source>
        <dbReference type="PROSITE-ProRule" id="PRU00335"/>
    </source>
</evidence>
<name>A0ABT1JLH7_ACTCY</name>
<accession>A0ABT1JLH7</accession>
<evidence type="ECO:0000313" key="6">
    <source>
        <dbReference type="EMBL" id="MCP2333013.1"/>
    </source>
</evidence>